<protein>
    <submittedName>
        <fullName evidence="1">Uncharacterized protein</fullName>
    </submittedName>
</protein>
<proteinExistence type="predicted"/>
<dbReference type="Proteomes" id="UP001153069">
    <property type="component" value="Unassembled WGS sequence"/>
</dbReference>
<dbReference type="OrthoDB" id="56741at2759"/>
<evidence type="ECO:0000313" key="1">
    <source>
        <dbReference type="EMBL" id="CAB9529098.1"/>
    </source>
</evidence>
<name>A0A9N8EYE8_9STRA</name>
<keyword evidence="2" id="KW-1185">Reference proteome</keyword>
<evidence type="ECO:0000313" key="2">
    <source>
        <dbReference type="Proteomes" id="UP001153069"/>
    </source>
</evidence>
<reference evidence="1" key="1">
    <citation type="submission" date="2020-06" db="EMBL/GenBank/DDBJ databases">
        <authorList>
            <consortium name="Plant Systems Biology data submission"/>
        </authorList>
    </citation>
    <scope>NUCLEOTIDE SEQUENCE</scope>
    <source>
        <strain evidence="1">D6</strain>
    </source>
</reference>
<sequence>MKEASALFKVVNSEKSEDYADDAYTSNAQMAADIMTFVEEARNSGDIDCVMPERGISEAGLWVVIHDLVSPSGLAMNNKIGLVCMDGSEDGRVAVKVDRISSPKRIKARNLWQYPFPESEVALISTMEEVDQLKYVKVVIDLEKFYSRHNF</sequence>
<dbReference type="AlphaFoldDB" id="A0A9N8EYE8"/>
<accession>A0A9N8EYE8</accession>
<organism evidence="1 2">
    <name type="scientific">Seminavis robusta</name>
    <dbReference type="NCBI Taxonomy" id="568900"/>
    <lineage>
        <taxon>Eukaryota</taxon>
        <taxon>Sar</taxon>
        <taxon>Stramenopiles</taxon>
        <taxon>Ochrophyta</taxon>
        <taxon>Bacillariophyta</taxon>
        <taxon>Bacillariophyceae</taxon>
        <taxon>Bacillariophycidae</taxon>
        <taxon>Naviculales</taxon>
        <taxon>Naviculaceae</taxon>
        <taxon>Seminavis</taxon>
    </lineage>
</organism>
<dbReference type="EMBL" id="CAICTM010002399">
    <property type="protein sequence ID" value="CAB9529098.1"/>
    <property type="molecule type" value="Genomic_DNA"/>
</dbReference>
<comment type="caution">
    <text evidence="1">The sequence shown here is derived from an EMBL/GenBank/DDBJ whole genome shotgun (WGS) entry which is preliminary data.</text>
</comment>
<gene>
    <name evidence="1" type="ORF">SEMRO_2401_G326270.1</name>
</gene>